<comment type="caution">
    <text evidence="2">The sequence shown here is derived from an EMBL/GenBank/DDBJ whole genome shotgun (WGS) entry which is preliminary data.</text>
</comment>
<dbReference type="RefSeq" id="WP_209288649.1">
    <property type="nucleotide sequence ID" value="NZ_JACVEW010000029.1"/>
</dbReference>
<dbReference type="InterPro" id="IPR008311">
    <property type="entry name" value="UCP028101"/>
</dbReference>
<dbReference type="Pfam" id="PF07433">
    <property type="entry name" value="DUF1513"/>
    <property type="match status" value="1"/>
</dbReference>
<dbReference type="PIRSF" id="PIRSF028101">
    <property type="entry name" value="UCP028101"/>
    <property type="match status" value="1"/>
</dbReference>
<dbReference type="InterPro" id="IPR015943">
    <property type="entry name" value="WD40/YVTN_repeat-like_dom_sf"/>
</dbReference>
<proteinExistence type="predicted"/>
<evidence type="ECO:0000256" key="1">
    <source>
        <dbReference type="SAM" id="SignalP"/>
    </source>
</evidence>
<keyword evidence="3" id="KW-1185">Reference proteome</keyword>
<dbReference type="Proteomes" id="UP000810171">
    <property type="component" value="Unassembled WGS sequence"/>
</dbReference>
<dbReference type="PROSITE" id="PS51318">
    <property type="entry name" value="TAT"/>
    <property type="match status" value="1"/>
</dbReference>
<feature type="signal peptide" evidence="1">
    <location>
        <begin position="1"/>
        <end position="25"/>
    </location>
</feature>
<name>A0ABS3ZEC0_9GAMM</name>
<feature type="chain" id="PRO_5046897612" evidence="1">
    <location>
        <begin position="26"/>
        <end position="366"/>
    </location>
</feature>
<protein>
    <submittedName>
        <fullName evidence="2">DUF1513 domain-containing protein</fullName>
    </submittedName>
</protein>
<dbReference type="SUPFAM" id="SSF50969">
    <property type="entry name" value="YVTN repeat-like/Quinoprotein amine dehydrogenase"/>
    <property type="match status" value="1"/>
</dbReference>
<evidence type="ECO:0000313" key="3">
    <source>
        <dbReference type="Proteomes" id="UP000810171"/>
    </source>
</evidence>
<dbReference type="Gene3D" id="2.130.10.10">
    <property type="entry name" value="YVTN repeat-like/Quinoprotein amine dehydrogenase"/>
    <property type="match status" value="1"/>
</dbReference>
<evidence type="ECO:0000313" key="2">
    <source>
        <dbReference type="EMBL" id="MBP0049951.1"/>
    </source>
</evidence>
<dbReference type="InterPro" id="IPR006311">
    <property type="entry name" value="TAT_signal"/>
</dbReference>
<dbReference type="InterPro" id="IPR011044">
    <property type="entry name" value="Quino_amine_DH_bsu"/>
</dbReference>
<sequence>METNRRRFLGLMAASLLAPAAGALARSAQGPLLISAASDASGHWLLGTDPDGVTRLRHRLPSRAHHVELHPTYPWAAVAARRPGDFIEVVDYQSGAQVARIRVDEGYLFNGHIVFSEEGRWLVSTEERASDSAGQVVIRDAEQGFAIAARFSTRGIGPHELLLRHGELIVANGGIRTHERDKLNLDSMEPSLAYLDFASGALNEQVFMPPEHFQLSIRHMDLNPDGVLALAMQYQGDPGDNKPLVALHRRGKPLQLLSAPEPINRQMKQYCGSIRLDASGQVAAVSSPRGHVITFWDLPQARFLTLMHCRDGCGLSATRRPGEFLASSGFGQIYRMNPLEQTRERLQLDAAAARMHWDHHMKLTGV</sequence>
<dbReference type="EMBL" id="JACVEW010000029">
    <property type="protein sequence ID" value="MBP0049951.1"/>
    <property type="molecule type" value="Genomic_DNA"/>
</dbReference>
<gene>
    <name evidence="2" type="ORF">H9C73_14550</name>
</gene>
<accession>A0ABS3ZEC0</accession>
<keyword evidence="1" id="KW-0732">Signal</keyword>
<organism evidence="2 3">
    <name type="scientific">Marinobacterium alkalitolerans</name>
    <dbReference type="NCBI Taxonomy" id="1542925"/>
    <lineage>
        <taxon>Bacteria</taxon>
        <taxon>Pseudomonadati</taxon>
        <taxon>Pseudomonadota</taxon>
        <taxon>Gammaproteobacteria</taxon>
        <taxon>Oceanospirillales</taxon>
        <taxon>Oceanospirillaceae</taxon>
        <taxon>Marinobacterium</taxon>
    </lineage>
</organism>
<reference evidence="2 3" key="1">
    <citation type="submission" date="2020-09" db="EMBL/GenBank/DDBJ databases">
        <authorList>
            <person name="Tanuku N.R.S."/>
        </authorList>
    </citation>
    <scope>NUCLEOTIDE SEQUENCE [LARGE SCALE GENOMIC DNA]</scope>
    <source>
        <strain evidence="2 3">AK62</strain>
    </source>
</reference>